<reference evidence="2" key="1">
    <citation type="journal article" date="2020" name="bioRxiv">
        <title>Hybrid origin of Populus tomentosa Carr. identified through genome sequencing and phylogenomic analysis.</title>
        <authorList>
            <person name="An X."/>
            <person name="Gao K."/>
            <person name="Chen Z."/>
            <person name="Li J."/>
            <person name="Yang X."/>
            <person name="Yang X."/>
            <person name="Zhou J."/>
            <person name="Guo T."/>
            <person name="Zhao T."/>
            <person name="Huang S."/>
            <person name="Miao D."/>
            <person name="Khan W.U."/>
            <person name="Rao P."/>
            <person name="Ye M."/>
            <person name="Lei B."/>
            <person name="Liao W."/>
            <person name="Wang J."/>
            <person name="Ji L."/>
            <person name="Li Y."/>
            <person name="Guo B."/>
            <person name="Mustafa N.S."/>
            <person name="Li S."/>
            <person name="Yun Q."/>
            <person name="Keller S.R."/>
            <person name="Mao J."/>
            <person name="Zhang R."/>
            <person name="Strauss S.H."/>
        </authorList>
    </citation>
    <scope>NUCLEOTIDE SEQUENCE</scope>
    <source>
        <strain evidence="2">GM15</strain>
        <tissue evidence="2">Leaf</tissue>
    </source>
</reference>
<keyword evidence="1" id="KW-0812">Transmembrane</keyword>
<feature type="transmembrane region" description="Helical" evidence="1">
    <location>
        <begin position="36"/>
        <end position="54"/>
    </location>
</feature>
<dbReference type="GO" id="GO:0003723">
    <property type="term" value="F:RNA binding"/>
    <property type="evidence" value="ECO:0007669"/>
    <property type="project" value="InterPro"/>
</dbReference>
<organism evidence="2 3">
    <name type="scientific">Populus tomentosa</name>
    <name type="common">Chinese white poplar</name>
    <dbReference type="NCBI Taxonomy" id="118781"/>
    <lineage>
        <taxon>Eukaryota</taxon>
        <taxon>Viridiplantae</taxon>
        <taxon>Streptophyta</taxon>
        <taxon>Embryophyta</taxon>
        <taxon>Tracheophyta</taxon>
        <taxon>Spermatophyta</taxon>
        <taxon>Magnoliopsida</taxon>
        <taxon>eudicotyledons</taxon>
        <taxon>Gunneridae</taxon>
        <taxon>Pentapetalae</taxon>
        <taxon>rosids</taxon>
        <taxon>fabids</taxon>
        <taxon>Malpighiales</taxon>
        <taxon>Salicaceae</taxon>
        <taxon>Saliceae</taxon>
        <taxon>Populus</taxon>
    </lineage>
</organism>
<gene>
    <name evidence="2" type="ORF">POTOM_042889</name>
</gene>
<accession>A0A8X7YKN4</accession>
<dbReference type="InterPro" id="IPR046960">
    <property type="entry name" value="PPR_At4g14850-like_plant"/>
</dbReference>
<dbReference type="PANTHER" id="PTHR47926:SF391">
    <property type="entry name" value="TETRATRICOPEPTIDE-LIKE HELICAL DOMAIN SUPERFAMILY"/>
    <property type="match status" value="1"/>
</dbReference>
<dbReference type="GO" id="GO:0009451">
    <property type="term" value="P:RNA modification"/>
    <property type="evidence" value="ECO:0007669"/>
    <property type="project" value="InterPro"/>
</dbReference>
<dbReference type="EMBL" id="JAAWWB010000024">
    <property type="protein sequence ID" value="KAG6752849.1"/>
    <property type="molecule type" value="Genomic_DNA"/>
</dbReference>
<dbReference type="PANTHER" id="PTHR47926">
    <property type="entry name" value="PENTATRICOPEPTIDE REPEAT-CONTAINING PROTEIN"/>
    <property type="match status" value="1"/>
</dbReference>
<evidence type="ECO:0000313" key="2">
    <source>
        <dbReference type="EMBL" id="KAG6752849.1"/>
    </source>
</evidence>
<dbReference type="AlphaFoldDB" id="A0A8X7YKN4"/>
<comment type="caution">
    <text evidence="2">The sequence shown here is derived from an EMBL/GenBank/DDBJ whole genome shotgun (WGS) entry which is preliminary data.</text>
</comment>
<name>A0A8X7YKN4_POPTO</name>
<keyword evidence="1" id="KW-1133">Transmembrane helix</keyword>
<dbReference type="Proteomes" id="UP000886885">
    <property type="component" value="Chromosome 12D"/>
</dbReference>
<proteinExistence type="predicted"/>
<protein>
    <submittedName>
        <fullName evidence="2">Uncharacterized protein</fullName>
    </submittedName>
</protein>
<evidence type="ECO:0000313" key="3">
    <source>
        <dbReference type="Proteomes" id="UP000886885"/>
    </source>
</evidence>
<evidence type="ECO:0000256" key="1">
    <source>
        <dbReference type="SAM" id="Phobius"/>
    </source>
</evidence>
<keyword evidence="1" id="KW-0472">Membrane</keyword>
<keyword evidence="3" id="KW-1185">Reference proteome</keyword>
<sequence>MQERGLVADDFIFSFLLKVCGQLGSVLLGRQMHCSTLNMGLIMSLLGTLLFMYMKCSRILKHHGSVIIEVNNSLLVIHGFANDALVLFSMLEQKPWVPDDITVLVVFVVAAMEGYEGRRFFDVVKKEHHIQPTIKPGGCMVDILGRAGFVKKAYR</sequence>